<dbReference type="Proteomes" id="UP000054771">
    <property type="component" value="Unassembled WGS sequence"/>
</dbReference>
<sequence>MELADVKLFAGTLLAACEATEKAGKSSLDTNFFLSENGKMKREDMTRIVKDVFERLHDPLTLPGFIEAEWTASSPFLSPGLHELLVWFDCLREKTDKSLQGRIRERFYQLLFYQMKNLSDFYTRDGAQTLADMIPNSGNLDKVSVKEQLSVYIENGEKYHSLSNDLGGPGTLFLLPDKGESYWLSKVPKGATPRGQKTRVSVLESLLQTGISSRAIELNTHTVAAKILDDTLSVFRDALMLYLGACGDNSNAQYVSHQPSSSLNCLFYAPHSDAQALLDRRPDASCSGEPHKRRCTGNGVTSGSVGAEDVLNISTQETEFVALSLHPEDQHKEAPRATNRDPVPDESGTSLSLETIPVQAPGDNTNNPLRVFMAPFVMEPTDHVQLDAYGSSISPADHPQTNPYDLNIVPADYPQIYMYGPNLEPDDHPQTYPCEINILPTDYPQIYPFDLNLVPDDQSQYEVNILPADYPQIYPFDLNPVPNDHLQTYPYEVNILPADYPQTYMYDPNLEPDNHLQTYPCEINILPANYPQIYPFDLSLVPDDHSQTYPYEVNILPANYPQIYPFDLNLVPNDHSQTYPYEVNILPANYPQIYPFNLNLVPDDHPQIFPYELDDILAVAQHPYTSSPETSQSSCFPWLLSVSSAEFSYPKPRIEVI</sequence>
<dbReference type="STRING" id="454130.A0A0U5GIE4"/>
<dbReference type="EMBL" id="CDMC01000019">
    <property type="protein sequence ID" value="CEL10664.1"/>
    <property type="molecule type" value="Genomic_DNA"/>
</dbReference>
<name>A0A0U5GIE4_ASPCI</name>
<feature type="region of interest" description="Disordered" evidence="1">
    <location>
        <begin position="325"/>
        <end position="364"/>
    </location>
</feature>
<dbReference type="OrthoDB" id="4509637at2759"/>
<organism evidence="2 3">
    <name type="scientific">Aspergillus calidoustus</name>
    <dbReference type="NCBI Taxonomy" id="454130"/>
    <lineage>
        <taxon>Eukaryota</taxon>
        <taxon>Fungi</taxon>
        <taxon>Dikarya</taxon>
        <taxon>Ascomycota</taxon>
        <taxon>Pezizomycotina</taxon>
        <taxon>Eurotiomycetes</taxon>
        <taxon>Eurotiomycetidae</taxon>
        <taxon>Eurotiales</taxon>
        <taxon>Aspergillaceae</taxon>
        <taxon>Aspergillus</taxon>
        <taxon>Aspergillus subgen. Nidulantes</taxon>
    </lineage>
</organism>
<evidence type="ECO:0000313" key="2">
    <source>
        <dbReference type="EMBL" id="CEL10664.1"/>
    </source>
</evidence>
<evidence type="ECO:0000313" key="3">
    <source>
        <dbReference type="Proteomes" id="UP000054771"/>
    </source>
</evidence>
<dbReference type="AlphaFoldDB" id="A0A0U5GIE4"/>
<gene>
    <name evidence="2" type="ORF">ASPCAL13780</name>
</gene>
<evidence type="ECO:0000256" key="1">
    <source>
        <dbReference type="SAM" id="MobiDB-lite"/>
    </source>
</evidence>
<reference evidence="3" key="1">
    <citation type="journal article" date="2016" name="Genome Announc.">
        <title>Draft genome sequences of fungus Aspergillus calidoustus.</title>
        <authorList>
            <person name="Horn F."/>
            <person name="Linde J."/>
            <person name="Mattern D.J."/>
            <person name="Walther G."/>
            <person name="Guthke R."/>
            <person name="Scherlach K."/>
            <person name="Martin K."/>
            <person name="Brakhage A.A."/>
            <person name="Petzke L."/>
            <person name="Valiante V."/>
        </authorList>
    </citation>
    <scope>NUCLEOTIDE SEQUENCE [LARGE SCALE GENOMIC DNA]</scope>
    <source>
        <strain evidence="3">SF006504</strain>
    </source>
</reference>
<protein>
    <submittedName>
        <fullName evidence="2">Uncharacterized protein</fullName>
    </submittedName>
</protein>
<keyword evidence="3" id="KW-1185">Reference proteome</keyword>
<proteinExistence type="predicted"/>
<feature type="compositionally biased region" description="Basic and acidic residues" evidence="1">
    <location>
        <begin position="326"/>
        <end position="343"/>
    </location>
</feature>
<accession>A0A0U5GIE4</accession>